<comment type="caution">
    <text evidence="2">The sequence shown here is derived from an EMBL/GenBank/DDBJ whole genome shotgun (WGS) entry which is preliminary data.</text>
</comment>
<sequence>MLIVTGYVQVPPSDLPRFTRDLAELAEATRERDGALSYDAAVIDASRGRLLVMERWRDQEALSAHLAAADTIAFVARWGQRLSADIRKYDATRERALADA</sequence>
<keyword evidence="2" id="KW-0560">Oxidoreductase</keyword>
<dbReference type="InterPro" id="IPR007138">
    <property type="entry name" value="ABM_dom"/>
</dbReference>
<dbReference type="PROSITE" id="PS51725">
    <property type="entry name" value="ABM"/>
    <property type="match status" value="1"/>
</dbReference>
<accession>A0A261UNF9</accession>
<evidence type="ECO:0000313" key="3">
    <source>
        <dbReference type="Proteomes" id="UP000215767"/>
    </source>
</evidence>
<dbReference type="Proteomes" id="UP000215767">
    <property type="component" value="Unassembled WGS sequence"/>
</dbReference>
<evidence type="ECO:0000313" key="2">
    <source>
        <dbReference type="EMBL" id="OZI63434.1"/>
    </source>
</evidence>
<dbReference type="InterPro" id="IPR011008">
    <property type="entry name" value="Dimeric_a/b-barrel"/>
</dbReference>
<organism evidence="2 3">
    <name type="scientific">Bordetella genomosp. 11</name>
    <dbReference type="NCBI Taxonomy" id="1416808"/>
    <lineage>
        <taxon>Bacteria</taxon>
        <taxon>Pseudomonadati</taxon>
        <taxon>Pseudomonadota</taxon>
        <taxon>Betaproteobacteria</taxon>
        <taxon>Burkholderiales</taxon>
        <taxon>Alcaligenaceae</taxon>
        <taxon>Bordetella</taxon>
    </lineage>
</organism>
<dbReference type="EMBL" id="NEVS01000004">
    <property type="protein sequence ID" value="OZI63434.1"/>
    <property type="molecule type" value="Genomic_DNA"/>
</dbReference>
<dbReference type="OrthoDB" id="9812192at2"/>
<proteinExistence type="predicted"/>
<keyword evidence="3" id="KW-1185">Reference proteome</keyword>
<dbReference type="RefSeq" id="WP_094844700.1">
    <property type="nucleotide sequence ID" value="NZ_NEVS01000004.1"/>
</dbReference>
<dbReference type="GO" id="GO:0004497">
    <property type="term" value="F:monooxygenase activity"/>
    <property type="evidence" value="ECO:0007669"/>
    <property type="project" value="UniProtKB-KW"/>
</dbReference>
<dbReference type="Pfam" id="PF03992">
    <property type="entry name" value="ABM"/>
    <property type="match status" value="1"/>
</dbReference>
<evidence type="ECO:0000259" key="1">
    <source>
        <dbReference type="PROSITE" id="PS51725"/>
    </source>
</evidence>
<dbReference type="SUPFAM" id="SSF54909">
    <property type="entry name" value="Dimeric alpha+beta barrel"/>
    <property type="match status" value="1"/>
</dbReference>
<protein>
    <submittedName>
        <fullName evidence="2">Antibiotic biosynthesis monooxygenase</fullName>
    </submittedName>
</protein>
<gene>
    <name evidence="2" type="ORF">CAL28_17860</name>
</gene>
<feature type="domain" description="ABM" evidence="1">
    <location>
        <begin position="2"/>
        <end position="90"/>
    </location>
</feature>
<name>A0A261UNF9_9BORD</name>
<dbReference type="Gene3D" id="3.30.70.100">
    <property type="match status" value="1"/>
</dbReference>
<reference evidence="3" key="1">
    <citation type="submission" date="2017-05" db="EMBL/GenBank/DDBJ databases">
        <title>Complete and WGS of Bordetella genogroups.</title>
        <authorList>
            <person name="Spilker T."/>
            <person name="Lipuma J."/>
        </authorList>
    </citation>
    <scope>NUCLEOTIDE SEQUENCE [LARGE SCALE GENOMIC DNA]</scope>
    <source>
        <strain evidence="3">AU8856</strain>
    </source>
</reference>
<dbReference type="AlphaFoldDB" id="A0A261UNF9"/>
<keyword evidence="2" id="KW-0503">Monooxygenase</keyword>